<feature type="transmembrane region" description="Helical" evidence="15">
    <location>
        <begin position="1351"/>
        <end position="1369"/>
    </location>
</feature>
<dbReference type="Gene3D" id="3.20.20.70">
    <property type="entry name" value="Aldolase class I"/>
    <property type="match status" value="1"/>
</dbReference>
<dbReference type="SUPFAM" id="SSF51690">
    <property type="entry name" value="Nicotinate/Quinolinate PRTase C-terminal domain-like"/>
    <property type="match status" value="2"/>
</dbReference>
<feature type="coiled-coil region" evidence="13">
    <location>
        <begin position="716"/>
        <end position="771"/>
    </location>
</feature>
<feature type="compositionally biased region" description="Polar residues" evidence="14">
    <location>
        <begin position="92"/>
        <end position="107"/>
    </location>
</feature>
<feature type="compositionally biased region" description="Basic residues" evidence="14">
    <location>
        <begin position="149"/>
        <end position="158"/>
    </location>
</feature>
<protein>
    <recommendedName>
        <fullName evidence="11">Nicotinamide phosphoribosyltransferase</fullName>
        <ecNumber evidence="10">2.4.2.12</ecNumber>
    </recommendedName>
</protein>
<comment type="similarity">
    <text evidence="2">Belongs to the NAPRTase family.</text>
</comment>
<feature type="region of interest" description="Disordered" evidence="14">
    <location>
        <begin position="92"/>
        <end position="111"/>
    </location>
</feature>
<evidence type="ECO:0000256" key="3">
    <source>
        <dbReference type="ARBA" id="ARBA00022642"/>
    </source>
</evidence>
<dbReference type="Pfam" id="PF18127">
    <property type="entry name" value="NAMPT_N"/>
    <property type="match status" value="1"/>
</dbReference>
<evidence type="ECO:0000313" key="17">
    <source>
        <dbReference type="EMBL" id="CAK8987921.1"/>
    </source>
</evidence>
<feature type="transmembrane region" description="Helical" evidence="15">
    <location>
        <begin position="1044"/>
        <end position="1062"/>
    </location>
</feature>
<feature type="transmembrane region" description="Helical" evidence="15">
    <location>
        <begin position="1320"/>
        <end position="1339"/>
    </location>
</feature>
<feature type="compositionally biased region" description="Basic and acidic residues" evidence="14">
    <location>
        <begin position="159"/>
        <end position="170"/>
    </location>
</feature>
<dbReference type="InterPro" id="IPR001958">
    <property type="entry name" value="Tet-R_TetA/multi-R_MdtG-like"/>
</dbReference>
<dbReference type="InterPro" id="IPR013785">
    <property type="entry name" value="Aldolase_TIM"/>
</dbReference>
<keyword evidence="6 15" id="KW-0812">Transmembrane</keyword>
<evidence type="ECO:0000313" key="18">
    <source>
        <dbReference type="Proteomes" id="UP001642484"/>
    </source>
</evidence>
<dbReference type="InterPro" id="IPR041529">
    <property type="entry name" value="DUF5598"/>
</dbReference>
<dbReference type="PROSITE" id="PS50850">
    <property type="entry name" value="MFS"/>
    <property type="match status" value="1"/>
</dbReference>
<organism evidence="17 18">
    <name type="scientific">Durusdinium trenchii</name>
    <dbReference type="NCBI Taxonomy" id="1381693"/>
    <lineage>
        <taxon>Eukaryota</taxon>
        <taxon>Sar</taxon>
        <taxon>Alveolata</taxon>
        <taxon>Dinophyceae</taxon>
        <taxon>Suessiales</taxon>
        <taxon>Symbiodiniaceae</taxon>
        <taxon>Durusdinium</taxon>
    </lineage>
</organism>
<evidence type="ECO:0000256" key="8">
    <source>
        <dbReference type="ARBA" id="ARBA00023136"/>
    </source>
</evidence>
<evidence type="ECO:0000256" key="5">
    <source>
        <dbReference type="ARBA" id="ARBA00022679"/>
    </source>
</evidence>
<keyword evidence="5" id="KW-0808">Transferase</keyword>
<evidence type="ECO:0000256" key="1">
    <source>
        <dbReference type="ARBA" id="ARBA00004141"/>
    </source>
</evidence>
<keyword evidence="8 15" id="KW-0472">Membrane</keyword>
<dbReference type="Gene3D" id="1.20.1250.20">
    <property type="entry name" value="MFS general substrate transporter like domains"/>
    <property type="match status" value="1"/>
</dbReference>
<feature type="region of interest" description="Disordered" evidence="14">
    <location>
        <begin position="140"/>
        <end position="179"/>
    </location>
</feature>
<feature type="compositionally biased region" description="Polar residues" evidence="14">
    <location>
        <begin position="597"/>
        <end position="608"/>
    </location>
</feature>
<dbReference type="CDD" id="cd17330">
    <property type="entry name" value="MFS_SLC46_TetA_like"/>
    <property type="match status" value="1"/>
</dbReference>
<sequence length="1485" mass="162098">MICDINDKECRKKFPRLKLKAWKASHAEAPFEVGKESFDAVSNYIMTKIRQMATKVRNLIKEGWETLDKKLTERQQACFLRLCRTLAPNFCSETSEPKQQSAGSTSTKPRETAHYTAQFLHTSSFLDLAETVAMESAKSGVLGGNTEKKNKKPKHKNVNKKEKEQVTQKKELKKPKTKSQKVTLATLQKVLVKKTRMAAPFSAAELLASLTSFSGYTFSRRASPTAESMWPQTPLARTPKKSAKIIGEVAKTNTLKLPSKVLEASNFQMIEEGAGHWAPILTGTKYFIKRYLLGPVVTKDKIDEAAEIYSQHFGDGDPRFYREGWEYILKEHGGRLPVEIKAVPEGMVVPTKTVLFTLVNTDPKCFWLTNFLETLLVQVWYPMTVATQSRYQKTSIAKYMEETGNEQWDVPNGVTFKLHDFGFRGVSSVESAAIGGCAHLVNFLGTDTVASMICARDYYGSKKAAGGSIPASEHSTITSWGVDGECDAMRNMLESYPEGLVACVSDSFDIWRACKDYWGDKLKDLIKGRITDTKFGRLVVRPDSGDPAETYTIQQFWKSYQGDGVDWESIPKILEKLKKEKIAADAWPGPAALQGNVKDNLNGDTSEQVEIGDSETIDSAEGSATGDSDRESRYKKTYQAETGLPPRRIETSRVLHELLQSLGGIVDLAVCSERLSALFASSVASSIRRSASSVASSQCGASSVAAAAKRVIGRKRQSLEDQIRFAKDEVTKVTETNAYTTSLLGHKDSEIRKLRSELDRLKDRVTELEDNIAFGSGGALLQKLNRDTFKCAFKCAEITINGESRDVFKDPITDKGKASKKGRLTLQLASETTGFSDSDKYKPRSDANPVPGGTGFLHYSTDGKYVTVSSGKGDPKKDIMVDVFKDALVSIHLAKANGSLLVDYTLEQIRAKADIKLPDGKIGSGMDLSVEVPREARFVEPSRLLERLSLASPGECSCFGIGPSVAKNSASKESEVLVLGDAPWTDCDDDPGNMLLLQVSLQLNTSKPWQNQTFFEHRRTFPENFLQEIDEDISTMWVGNHLDIKLAFIVLLLTVAMTLWFLRSSADSAGQGSQNHSDEASFFTCYFIVFMDAFGFGIFAPFVPVLAKTFGMTARNIAGLLTAFSFAQAFNTPLFGYLSDRLGRRKVLLLAVAGEACAYATMSYARTFFGLLIGYSLAGAFSATIGVCNAYIADLTSTEERPVRMAHLNGSIALGVMTGPVVGGLISNQGFTAACRVCALLSASNFAFTCFCLGDPSASGKADEKTEEKPKIPGLAWLLCIGAFLGEAGMAAWESCAALYIMDSYFWFYPSPATASSQFFAGGMAMSGIIVVFVTVVVFPTCMELLKQWRTVVISVCLRLLGFIGIGLAPTKWLFLVGQGMTNVGDNLGAPNVTSLLTEVSGKAAYGTCLGAMAAFQAMARVIGPILFASLYEDVHHSAPWIAVAMLGAVAAGLWFYVRTAQSAADGETSPKATDAEECSGKAIK</sequence>
<dbReference type="Pfam" id="PF04095">
    <property type="entry name" value="NAPRTase"/>
    <property type="match status" value="2"/>
</dbReference>
<reference evidence="17 18" key="1">
    <citation type="submission" date="2024-02" db="EMBL/GenBank/DDBJ databases">
        <authorList>
            <person name="Chen Y."/>
            <person name="Shah S."/>
            <person name="Dougan E. K."/>
            <person name="Thang M."/>
            <person name="Chan C."/>
        </authorList>
    </citation>
    <scope>NUCLEOTIDE SEQUENCE [LARGE SCALE GENOMIC DNA]</scope>
</reference>
<evidence type="ECO:0000256" key="9">
    <source>
        <dbReference type="ARBA" id="ARBA00035007"/>
    </source>
</evidence>
<name>A0ABP0HEJ3_9DINO</name>
<dbReference type="InterPro" id="IPR016471">
    <property type="entry name" value="Nicotinamide_PRibTrfase"/>
</dbReference>
<feature type="transmembrane region" description="Helical" evidence="15">
    <location>
        <begin position="1441"/>
        <end position="1458"/>
    </location>
</feature>
<feature type="transmembrane region" description="Helical" evidence="15">
    <location>
        <begin position="1117"/>
        <end position="1135"/>
    </location>
</feature>
<dbReference type="InterPro" id="IPR011701">
    <property type="entry name" value="MFS"/>
</dbReference>
<dbReference type="InterPro" id="IPR020846">
    <property type="entry name" value="MFS_dom"/>
</dbReference>
<dbReference type="PRINTS" id="PR01035">
    <property type="entry name" value="TCRTETA"/>
</dbReference>
<comment type="subcellular location">
    <subcellularLocation>
        <location evidence="1">Membrane</location>
        <topology evidence="1">Multi-pass membrane protein</topology>
    </subcellularLocation>
</comment>
<evidence type="ECO:0000259" key="16">
    <source>
        <dbReference type="PROSITE" id="PS50850"/>
    </source>
</evidence>
<feature type="domain" description="Major facilitator superfamily (MFS) profile" evidence="16">
    <location>
        <begin position="1081"/>
        <end position="1463"/>
    </location>
</feature>
<feature type="region of interest" description="Disordered" evidence="14">
    <location>
        <begin position="593"/>
        <end position="643"/>
    </location>
</feature>
<dbReference type="Pfam" id="PF07690">
    <property type="entry name" value="MFS_1"/>
    <property type="match status" value="1"/>
</dbReference>
<feature type="transmembrane region" description="Helical" evidence="15">
    <location>
        <begin position="1083"/>
        <end position="1105"/>
    </location>
</feature>
<comment type="pathway">
    <text evidence="9">Cofactor biosynthesis; NAD(+) biosynthesis; nicotinamide D-ribonucleotide from 5-phospho-alpha-D-ribose 1-diphosphate and nicotinamide: step 1/1.</text>
</comment>
<dbReference type="Proteomes" id="UP001642484">
    <property type="component" value="Unassembled WGS sequence"/>
</dbReference>
<keyword evidence="4" id="KW-0328">Glycosyltransferase</keyword>
<dbReference type="EC" id="2.4.2.12" evidence="10"/>
<evidence type="ECO:0000256" key="14">
    <source>
        <dbReference type="SAM" id="MobiDB-lite"/>
    </source>
</evidence>
<evidence type="ECO:0000256" key="15">
    <source>
        <dbReference type="SAM" id="Phobius"/>
    </source>
</evidence>
<gene>
    <name evidence="17" type="ORF">CCMP2556_LOCUS1056</name>
</gene>
<comment type="caution">
    <text evidence="17">The sequence shown here is derived from an EMBL/GenBank/DDBJ whole genome shotgun (WGS) entry which is preliminary data.</text>
</comment>
<keyword evidence="7 15" id="KW-1133">Transmembrane helix</keyword>
<dbReference type="EMBL" id="CAXAMN010000336">
    <property type="protein sequence ID" value="CAK8987921.1"/>
    <property type="molecule type" value="Genomic_DNA"/>
</dbReference>
<evidence type="ECO:0000256" key="7">
    <source>
        <dbReference type="ARBA" id="ARBA00022989"/>
    </source>
</evidence>
<comment type="catalytic activity">
    <reaction evidence="12">
        <text>beta-nicotinamide D-ribonucleotide + diphosphate = 5-phospho-alpha-D-ribose 1-diphosphate + nicotinamide + H(+)</text>
        <dbReference type="Rhea" id="RHEA:16149"/>
        <dbReference type="ChEBI" id="CHEBI:14649"/>
        <dbReference type="ChEBI" id="CHEBI:15378"/>
        <dbReference type="ChEBI" id="CHEBI:17154"/>
        <dbReference type="ChEBI" id="CHEBI:33019"/>
        <dbReference type="ChEBI" id="CHEBI:58017"/>
        <dbReference type="EC" id="2.4.2.12"/>
    </reaction>
    <physiologicalReaction direction="right-to-left" evidence="12">
        <dbReference type="Rhea" id="RHEA:16151"/>
    </physiologicalReaction>
</comment>
<feature type="transmembrane region" description="Helical" evidence="15">
    <location>
        <begin position="1171"/>
        <end position="1193"/>
    </location>
</feature>
<dbReference type="InterPro" id="IPR041525">
    <property type="entry name" value="N/Namide_PRibTrfase"/>
</dbReference>
<keyword evidence="13" id="KW-0175">Coiled coil</keyword>
<dbReference type="PANTHER" id="PTHR43816:SF1">
    <property type="entry name" value="NICOTINAMIDE PHOSPHORIBOSYLTRANSFERASE"/>
    <property type="match status" value="1"/>
</dbReference>
<evidence type="ECO:0000256" key="2">
    <source>
        <dbReference type="ARBA" id="ARBA00010897"/>
    </source>
</evidence>
<dbReference type="PANTHER" id="PTHR43816">
    <property type="entry name" value="NICOTINAMIDE PHOSPHORIBOSYLTRANSFERASE"/>
    <property type="match status" value="1"/>
</dbReference>
<dbReference type="InterPro" id="IPR036259">
    <property type="entry name" value="MFS_trans_sf"/>
</dbReference>
<evidence type="ECO:0000256" key="4">
    <source>
        <dbReference type="ARBA" id="ARBA00022676"/>
    </source>
</evidence>
<keyword evidence="18" id="KW-1185">Reference proteome</keyword>
<evidence type="ECO:0000256" key="11">
    <source>
        <dbReference type="ARBA" id="ARBA00035036"/>
    </source>
</evidence>
<dbReference type="InterPro" id="IPR036068">
    <property type="entry name" value="Nicotinate_pribotase-like_C"/>
</dbReference>
<keyword evidence="3" id="KW-0662">Pyridine nucleotide biosynthesis</keyword>
<accession>A0ABP0HEJ3</accession>
<dbReference type="SUPFAM" id="SSF103473">
    <property type="entry name" value="MFS general substrate transporter"/>
    <property type="match status" value="1"/>
</dbReference>
<evidence type="ECO:0000256" key="6">
    <source>
        <dbReference type="ARBA" id="ARBA00022692"/>
    </source>
</evidence>
<feature type="transmembrane region" description="Helical" evidence="15">
    <location>
        <begin position="1205"/>
        <end position="1225"/>
    </location>
</feature>
<proteinExistence type="inferred from homology"/>
<feature type="transmembrane region" description="Helical" evidence="15">
    <location>
        <begin position="1275"/>
        <end position="1300"/>
    </location>
</feature>
<evidence type="ECO:0000256" key="13">
    <source>
        <dbReference type="SAM" id="Coils"/>
    </source>
</evidence>
<evidence type="ECO:0000256" key="12">
    <source>
        <dbReference type="ARBA" id="ARBA00047835"/>
    </source>
</evidence>
<evidence type="ECO:0000256" key="10">
    <source>
        <dbReference type="ARBA" id="ARBA00035024"/>
    </source>
</evidence>